<dbReference type="GO" id="GO:0003700">
    <property type="term" value="F:DNA-binding transcription factor activity"/>
    <property type="evidence" value="ECO:0007669"/>
    <property type="project" value="TreeGrafter"/>
</dbReference>
<dbReference type="InterPro" id="IPR028082">
    <property type="entry name" value="Peripla_BP_I"/>
</dbReference>
<dbReference type="InterPro" id="IPR010982">
    <property type="entry name" value="Lambda_DNA-bd_dom_sf"/>
</dbReference>
<dbReference type="Gene3D" id="1.10.260.40">
    <property type="entry name" value="lambda repressor-like DNA-binding domains"/>
    <property type="match status" value="1"/>
</dbReference>
<evidence type="ECO:0000313" key="6">
    <source>
        <dbReference type="Proteomes" id="UP000018895"/>
    </source>
</evidence>
<keyword evidence="3" id="KW-0804">Transcription</keyword>
<dbReference type="InterPro" id="IPR000843">
    <property type="entry name" value="HTH_LacI"/>
</dbReference>
<dbReference type="PRINTS" id="PR00036">
    <property type="entry name" value="HTHLACI"/>
</dbReference>
<dbReference type="Proteomes" id="UP000018895">
    <property type="component" value="Unassembled WGS sequence"/>
</dbReference>
<dbReference type="SUPFAM" id="SSF47413">
    <property type="entry name" value="lambda repressor-like DNA-binding domains"/>
    <property type="match status" value="1"/>
</dbReference>
<dbReference type="SUPFAM" id="SSF53822">
    <property type="entry name" value="Periplasmic binding protein-like I"/>
    <property type="match status" value="1"/>
</dbReference>
<sequence length="343" mass="38391">MVPLATRKDVAQRAGVSEATVSRVFNNIAPLREETKQKVLEAAKELDYHPNAIAQSFAKGKSGNIGVIVPYLPKVRILSTYYFSEILSGIGIKLAEQNYGLLLLFQSPDEQLDYTQLFHSQKVDGCIILGSKDTESERESLSKLHQASVPYCLVNQTFQDEPFYSIDAEHYEGSKQAVTFLIKKGYQNIAFLNGPSTYSNSQERKRGYQSALMEAGIPINNRWIFQGNYSRTSGMKKAQEIAPIMTEIDAIFASNDRMAIGLMQGLNELGYEVGRDYALMGYDDSDLTRMVHPPLSSVKVPLFDMGKLAAHHVLTRLTKRHTNAIHARLPVTIKERASTHIKK</sequence>
<dbReference type="Gene3D" id="3.40.50.2300">
    <property type="match status" value="2"/>
</dbReference>
<dbReference type="PANTHER" id="PTHR30146">
    <property type="entry name" value="LACI-RELATED TRANSCRIPTIONAL REPRESSOR"/>
    <property type="match status" value="1"/>
</dbReference>
<dbReference type="InterPro" id="IPR046335">
    <property type="entry name" value="LacI/GalR-like_sensor"/>
</dbReference>
<dbReference type="AlphaFoldDB" id="W4QC33"/>
<dbReference type="SMART" id="SM00354">
    <property type="entry name" value="HTH_LACI"/>
    <property type="match status" value="1"/>
</dbReference>
<keyword evidence="1" id="KW-0805">Transcription regulation</keyword>
<keyword evidence="2" id="KW-0238">DNA-binding</keyword>
<name>W4QC33_9BACI</name>
<feature type="domain" description="HTH lacI-type" evidence="4">
    <location>
        <begin position="5"/>
        <end position="59"/>
    </location>
</feature>
<dbReference type="EMBL" id="BAUU01000005">
    <property type="protein sequence ID" value="GAE29621.1"/>
    <property type="molecule type" value="Genomic_DNA"/>
</dbReference>
<dbReference type="CDD" id="cd01392">
    <property type="entry name" value="HTH_LacI"/>
    <property type="match status" value="1"/>
</dbReference>
<dbReference type="Pfam" id="PF13377">
    <property type="entry name" value="Peripla_BP_3"/>
    <property type="match status" value="1"/>
</dbReference>
<dbReference type="CDD" id="cd06267">
    <property type="entry name" value="PBP1_LacI_sugar_binding-like"/>
    <property type="match status" value="1"/>
</dbReference>
<dbReference type="GO" id="GO:0000976">
    <property type="term" value="F:transcription cis-regulatory region binding"/>
    <property type="evidence" value="ECO:0007669"/>
    <property type="project" value="TreeGrafter"/>
</dbReference>
<dbReference type="STRING" id="1236971.JCM9152_989"/>
<evidence type="ECO:0000259" key="4">
    <source>
        <dbReference type="PROSITE" id="PS50932"/>
    </source>
</evidence>
<comment type="caution">
    <text evidence="5">The sequence shown here is derived from an EMBL/GenBank/DDBJ whole genome shotgun (WGS) entry which is preliminary data.</text>
</comment>
<accession>W4QC33</accession>
<dbReference type="OrthoDB" id="2831239at2"/>
<evidence type="ECO:0000313" key="5">
    <source>
        <dbReference type="EMBL" id="GAE29621.1"/>
    </source>
</evidence>
<reference evidence="5" key="1">
    <citation type="journal article" date="2014" name="Genome Announc.">
        <title>Draft Genome Sequences of Three Alkaliphilic Bacillus Strains, Bacillus wakoensis JCM 9140T, Bacillus akibai JCM 9157T, and Bacillus hemicellulosilyticus JCM 9152T.</title>
        <authorList>
            <person name="Yuki M."/>
            <person name="Oshima K."/>
            <person name="Suda W."/>
            <person name="Oshida Y."/>
            <person name="Kitamura K."/>
            <person name="Iida T."/>
            <person name="Hattori M."/>
            <person name="Ohkuma M."/>
        </authorList>
    </citation>
    <scope>NUCLEOTIDE SEQUENCE [LARGE SCALE GENOMIC DNA]</scope>
    <source>
        <strain evidence="5">JCM 9152</strain>
    </source>
</reference>
<protein>
    <submittedName>
        <fullName evidence="5">Transcriptional regulator</fullName>
    </submittedName>
</protein>
<dbReference type="PROSITE" id="PS50932">
    <property type="entry name" value="HTH_LACI_2"/>
    <property type="match status" value="1"/>
</dbReference>
<organism evidence="5 6">
    <name type="scientific">Halalkalibacter hemicellulosilyticusJCM 9152</name>
    <dbReference type="NCBI Taxonomy" id="1236971"/>
    <lineage>
        <taxon>Bacteria</taxon>
        <taxon>Bacillati</taxon>
        <taxon>Bacillota</taxon>
        <taxon>Bacilli</taxon>
        <taxon>Bacillales</taxon>
        <taxon>Bacillaceae</taxon>
        <taxon>Halalkalibacter</taxon>
    </lineage>
</organism>
<gene>
    <name evidence="5" type="ORF">JCM9152_989</name>
</gene>
<dbReference type="PANTHER" id="PTHR30146:SF109">
    <property type="entry name" value="HTH-TYPE TRANSCRIPTIONAL REGULATOR GALS"/>
    <property type="match status" value="1"/>
</dbReference>
<dbReference type="RefSeq" id="WP_035341440.1">
    <property type="nucleotide sequence ID" value="NZ_BAUU01000005.1"/>
</dbReference>
<keyword evidence="6" id="KW-1185">Reference proteome</keyword>
<proteinExistence type="predicted"/>
<evidence type="ECO:0000256" key="3">
    <source>
        <dbReference type="ARBA" id="ARBA00023163"/>
    </source>
</evidence>
<evidence type="ECO:0000256" key="1">
    <source>
        <dbReference type="ARBA" id="ARBA00023015"/>
    </source>
</evidence>
<dbReference type="Pfam" id="PF00356">
    <property type="entry name" value="LacI"/>
    <property type="match status" value="1"/>
</dbReference>
<evidence type="ECO:0000256" key="2">
    <source>
        <dbReference type="ARBA" id="ARBA00023125"/>
    </source>
</evidence>